<dbReference type="PANTHER" id="PTHR43572:SF38">
    <property type="entry name" value="PROTEIN SMAX1-LIKE 6"/>
    <property type="match status" value="1"/>
</dbReference>
<evidence type="ECO:0000313" key="8">
    <source>
        <dbReference type="EMBL" id="CDP09198.1"/>
    </source>
</evidence>
<reference evidence="9" key="1">
    <citation type="journal article" date="2014" name="Science">
        <title>The coffee genome provides insight into the convergent evolution of caffeine biosynthesis.</title>
        <authorList>
            <person name="Denoeud F."/>
            <person name="Carretero-Paulet L."/>
            <person name="Dereeper A."/>
            <person name="Droc G."/>
            <person name="Guyot R."/>
            <person name="Pietrella M."/>
            <person name="Zheng C."/>
            <person name="Alberti A."/>
            <person name="Anthony F."/>
            <person name="Aprea G."/>
            <person name="Aury J.M."/>
            <person name="Bento P."/>
            <person name="Bernard M."/>
            <person name="Bocs S."/>
            <person name="Campa C."/>
            <person name="Cenci A."/>
            <person name="Combes M.C."/>
            <person name="Crouzillat D."/>
            <person name="Da Silva C."/>
            <person name="Daddiego L."/>
            <person name="De Bellis F."/>
            <person name="Dussert S."/>
            <person name="Garsmeur O."/>
            <person name="Gayraud T."/>
            <person name="Guignon V."/>
            <person name="Jahn K."/>
            <person name="Jamilloux V."/>
            <person name="Joet T."/>
            <person name="Labadie K."/>
            <person name="Lan T."/>
            <person name="Leclercq J."/>
            <person name="Lepelley M."/>
            <person name="Leroy T."/>
            <person name="Li L.T."/>
            <person name="Librado P."/>
            <person name="Lopez L."/>
            <person name="Munoz A."/>
            <person name="Noel B."/>
            <person name="Pallavicini A."/>
            <person name="Perrotta G."/>
            <person name="Poncet V."/>
            <person name="Pot D."/>
            <person name="Priyono X."/>
            <person name="Rigoreau M."/>
            <person name="Rouard M."/>
            <person name="Rozas J."/>
            <person name="Tranchant-Dubreuil C."/>
            <person name="VanBuren R."/>
            <person name="Zhang Q."/>
            <person name="Andrade A.C."/>
            <person name="Argout X."/>
            <person name="Bertrand B."/>
            <person name="de Kochko A."/>
            <person name="Graziosi G."/>
            <person name="Henry R.J."/>
            <person name="Jayarama X."/>
            <person name="Ming R."/>
            <person name="Nagai C."/>
            <person name="Rounsley S."/>
            <person name="Sankoff D."/>
            <person name="Giuliano G."/>
            <person name="Albert V.A."/>
            <person name="Wincker P."/>
            <person name="Lashermes P."/>
        </authorList>
    </citation>
    <scope>NUCLEOTIDE SEQUENCE [LARGE SCALE GENOMIC DNA]</scope>
    <source>
        <strain evidence="9">cv. DH200-94</strain>
    </source>
</reference>
<dbReference type="SUPFAM" id="SSF81923">
    <property type="entry name" value="Double Clp-N motif"/>
    <property type="match status" value="1"/>
</dbReference>
<dbReference type="InterPro" id="IPR003959">
    <property type="entry name" value="ATPase_AAA_core"/>
</dbReference>
<keyword evidence="4" id="KW-0804">Transcription</keyword>
<evidence type="ECO:0000256" key="3">
    <source>
        <dbReference type="ARBA" id="ARBA00023015"/>
    </source>
</evidence>
<dbReference type="InterPro" id="IPR058954">
    <property type="entry name" value="AAA_lid_SMAX1"/>
</dbReference>
<sequence>MPTPVGTARQCLTEEAARALDDAVTVARRRSHAQTTSLHAVSALLALPSSTLREACARARSSAYSPRLQFRALELSVGVSLDRVPTTKPQDEPPISNSLMTAIKRSQANQRRHPETFHLYQQLQHQNNIIINCNNTSSSSPPSISTVKVELKHFILSILDDPIVSKVFGEAGFRSFDIKMAILNPPNVSRYSKARCPPLFLCNLSDLELSKRGFSFPFSGALASDSLDENSRRIGEVLVKKTGKNPLLVGVCADGALHDFTDVVNKGKVGILGREIDGLGVVCLEKEISEFLQAGGNEEMMRFKFKEVDDLVKANKGNGLLVSYGELKAFVGDEESGEAVNYVVSQLSRLVEVHCGKLWLIGCAASYDTYMKLLGRFPSIEKDWDLHLVPITSSKPLVGGVYSRPGLMGSFVPFGGFFSTPSDYENPWSIKNQPMGRCNVCNQKCEVEASVIQKGGSAISVADQCSANLSPWLQIMERDKNKRLGVEEAKDDRTDLNAKLLALEKKWNDICKHLHQTMSFQQNISEARSQVPKADTLQFVSARSESSITDSLLDERKPAKPNSCMPLDLQPTSLPKLNIVKQIPHDAFADSPAESPAQGLKTGNFLNPYSTFHNLGIALDQTTSSSITSVTTDLGLGTLYTSALEEPTKPIFQEYKDCLDNSGSVSANTSSENTSNHVAQSSPCSVPPSDGNDFKYIWRVLSEKVGWQDKAVYAIHQTVASCRNGHGKRLGSNKGNIWLSFLGPDKVGKRRIAAALAEAIFGRRESLFQVDLCFIDKVRRSNTIFDREDLKGCELNFRGKTMVDYIAEELSKKSHSVVLLENIDKADFLLQNSLSQAIRTNKFPNSHGREISLNNMIFVFTSRVSKGCDGFLSGQTSTEFSEERILAAKDVQMQISVGCDSADVVRVKSTNLMITSKKQSASLSAGKRKLIDDLESAENRMLPVPKRKPEATRSSFDLNMPVEEMEQDNDCNSSDYDSGSENTKGWLEDFLDQMDENVAFKPFDFDALAQKVLKEISLGFQKIVGSNFRLEIESEIVVQILAAAWLSERKKAVEDWIEGVLCTSFTEALQRCTRTPVAVNVMKLIACEDLLVEDHSALIRLPSRLTINQVVVVFLLIFSSKGKLGFQKFSFLSAKFEREDRVEYKHVQRFQEERLCS</sequence>
<dbReference type="InterPro" id="IPR058680">
    <property type="entry name" value="NBD_SMAX1-like"/>
</dbReference>
<dbReference type="InterPro" id="IPR036628">
    <property type="entry name" value="Clp_N_dom_sf"/>
</dbReference>
<dbReference type="EMBL" id="HG739120">
    <property type="protein sequence ID" value="CDP09198.1"/>
    <property type="molecule type" value="Genomic_DNA"/>
</dbReference>
<dbReference type="Pfam" id="PF02861">
    <property type="entry name" value="Clp_N"/>
    <property type="match status" value="1"/>
</dbReference>
<evidence type="ECO:0000259" key="7">
    <source>
        <dbReference type="PROSITE" id="PS51903"/>
    </source>
</evidence>
<dbReference type="PANTHER" id="PTHR43572">
    <property type="entry name" value="CHAPERONE PROTEIN CLPD, CHLOROPLASTIC"/>
    <property type="match status" value="1"/>
</dbReference>
<feature type="domain" description="Clp R" evidence="7">
    <location>
        <begin position="8"/>
        <end position="189"/>
    </location>
</feature>
<comment type="similarity">
    <text evidence="1">Belongs to the ClpA/ClpB family.</text>
</comment>
<evidence type="ECO:0000256" key="6">
    <source>
        <dbReference type="SAM" id="MobiDB-lite"/>
    </source>
</evidence>
<dbReference type="AlphaFoldDB" id="A0A068UNP4"/>
<gene>
    <name evidence="8" type="ORF">GSCOC_T00028427001</name>
</gene>
<dbReference type="GO" id="GO:0005524">
    <property type="term" value="F:ATP binding"/>
    <property type="evidence" value="ECO:0007669"/>
    <property type="project" value="InterPro"/>
</dbReference>
<dbReference type="Gene3D" id="1.10.1780.10">
    <property type="entry name" value="Clp, N-terminal domain"/>
    <property type="match status" value="1"/>
</dbReference>
<dbReference type="InterPro" id="IPR051650">
    <property type="entry name" value="SL_signaling_regulator"/>
</dbReference>
<accession>A0A068UNP4</accession>
<keyword evidence="2 5" id="KW-0677">Repeat</keyword>
<keyword evidence="9" id="KW-1185">Reference proteome</keyword>
<dbReference type="GO" id="GO:0016887">
    <property type="term" value="F:ATP hydrolysis activity"/>
    <property type="evidence" value="ECO:0007669"/>
    <property type="project" value="InterPro"/>
</dbReference>
<proteinExistence type="inferred from homology"/>
<dbReference type="Gramene" id="CDP09198">
    <property type="protein sequence ID" value="CDP09198"/>
    <property type="gene ID" value="GSCOC_T00028427001"/>
</dbReference>
<dbReference type="Pfam" id="PF26587">
    <property type="entry name" value="AAA_lid_SMAX1"/>
    <property type="match status" value="1"/>
</dbReference>
<dbReference type="Pfam" id="PF23569">
    <property type="entry name" value="NBD_SMAX1"/>
    <property type="match status" value="1"/>
</dbReference>
<dbReference type="FunCoup" id="A0A068UNP4">
    <property type="interactions" value="1333"/>
</dbReference>
<organism evidence="8 9">
    <name type="scientific">Coffea canephora</name>
    <name type="common">Robusta coffee</name>
    <dbReference type="NCBI Taxonomy" id="49390"/>
    <lineage>
        <taxon>Eukaryota</taxon>
        <taxon>Viridiplantae</taxon>
        <taxon>Streptophyta</taxon>
        <taxon>Embryophyta</taxon>
        <taxon>Tracheophyta</taxon>
        <taxon>Spermatophyta</taxon>
        <taxon>Magnoliopsida</taxon>
        <taxon>eudicotyledons</taxon>
        <taxon>Gunneridae</taxon>
        <taxon>Pentapetalae</taxon>
        <taxon>asterids</taxon>
        <taxon>lamiids</taxon>
        <taxon>Gentianales</taxon>
        <taxon>Rubiaceae</taxon>
        <taxon>Ixoroideae</taxon>
        <taxon>Gardenieae complex</taxon>
        <taxon>Bertiereae - Coffeeae clade</taxon>
        <taxon>Coffeeae</taxon>
        <taxon>Coffea</taxon>
    </lineage>
</organism>
<evidence type="ECO:0000256" key="4">
    <source>
        <dbReference type="ARBA" id="ARBA00023163"/>
    </source>
</evidence>
<dbReference type="InParanoid" id="A0A068UNP4"/>
<dbReference type="InterPro" id="IPR004176">
    <property type="entry name" value="Clp_R_N"/>
</dbReference>
<dbReference type="OMA" id="RTRCPPI"/>
<feature type="region of interest" description="Disordered" evidence="6">
    <location>
        <begin position="663"/>
        <end position="686"/>
    </location>
</feature>
<name>A0A068UNP4_COFCA</name>
<dbReference type="Gene3D" id="3.40.50.300">
    <property type="entry name" value="P-loop containing nucleotide triphosphate hydrolases"/>
    <property type="match status" value="1"/>
</dbReference>
<dbReference type="CDD" id="cd19499">
    <property type="entry name" value="RecA-like_ClpB_Hsp104-like"/>
    <property type="match status" value="1"/>
</dbReference>
<keyword evidence="3" id="KW-0805">Transcription regulation</keyword>
<evidence type="ECO:0000256" key="2">
    <source>
        <dbReference type="ARBA" id="ARBA00022737"/>
    </source>
</evidence>
<dbReference type="InterPro" id="IPR027417">
    <property type="entry name" value="P-loop_NTPase"/>
</dbReference>
<dbReference type="OrthoDB" id="1723324at2759"/>
<protein>
    <recommendedName>
        <fullName evidence="7">Clp R domain-containing protein</fullName>
    </recommendedName>
</protein>
<dbReference type="STRING" id="49390.A0A068UNP4"/>
<feature type="compositionally biased region" description="Polar residues" evidence="6">
    <location>
        <begin position="663"/>
        <end position="684"/>
    </location>
</feature>
<evidence type="ECO:0000256" key="1">
    <source>
        <dbReference type="ARBA" id="ARBA00008675"/>
    </source>
</evidence>
<dbReference type="Pfam" id="PF07724">
    <property type="entry name" value="AAA_2"/>
    <property type="match status" value="1"/>
</dbReference>
<dbReference type="PhylomeDB" id="A0A068UNP4"/>
<evidence type="ECO:0000256" key="5">
    <source>
        <dbReference type="PROSITE-ProRule" id="PRU01251"/>
    </source>
</evidence>
<dbReference type="Proteomes" id="UP000295252">
    <property type="component" value="Chromosome I"/>
</dbReference>
<evidence type="ECO:0000313" key="9">
    <source>
        <dbReference type="Proteomes" id="UP000295252"/>
    </source>
</evidence>
<dbReference type="PROSITE" id="PS51903">
    <property type="entry name" value="CLP_R"/>
    <property type="match status" value="1"/>
</dbReference>
<dbReference type="SUPFAM" id="SSF52540">
    <property type="entry name" value="P-loop containing nucleoside triphosphate hydrolases"/>
    <property type="match status" value="1"/>
</dbReference>